<dbReference type="GO" id="GO:0003677">
    <property type="term" value="F:DNA binding"/>
    <property type="evidence" value="ECO:0007669"/>
    <property type="project" value="InterPro"/>
</dbReference>
<dbReference type="InterPro" id="IPR051734">
    <property type="entry name" value="VapB_TA_antitoxins"/>
</dbReference>
<dbReference type="Gene3D" id="2.10.260.10">
    <property type="match status" value="1"/>
</dbReference>
<dbReference type="PANTHER" id="PTHR37550:SF3">
    <property type="entry name" value="ANTITOXIN VAPB1"/>
    <property type="match status" value="1"/>
</dbReference>
<dbReference type="EMBL" id="SMGG01000003">
    <property type="protein sequence ID" value="TCK62447.1"/>
    <property type="molecule type" value="Genomic_DNA"/>
</dbReference>
<dbReference type="InterPro" id="IPR037914">
    <property type="entry name" value="SpoVT-AbrB_sf"/>
</dbReference>
<sequence>MSSAKVFKSGNSQAVRLPKEYQLDVDEVIIKKVGNMLILIPESGVWDNFEKGLSMFDDSFMDNRNQPAVQEREGF</sequence>
<comment type="similarity">
    <text evidence="1">Belongs to the VapB family.</text>
</comment>
<evidence type="ECO:0000256" key="1">
    <source>
        <dbReference type="ARBA" id="ARBA00007924"/>
    </source>
</evidence>
<evidence type="ECO:0000313" key="4">
    <source>
        <dbReference type="Proteomes" id="UP000294614"/>
    </source>
</evidence>
<dbReference type="Proteomes" id="UP000294614">
    <property type="component" value="Unassembled WGS sequence"/>
</dbReference>
<feature type="domain" description="SpoVT-AbrB" evidence="2">
    <location>
        <begin position="7"/>
        <end position="47"/>
    </location>
</feature>
<reference evidence="3 4" key="1">
    <citation type="submission" date="2019-03" db="EMBL/GenBank/DDBJ databases">
        <title>Genomic Encyclopedia of Type Strains, Phase IV (KMG-IV): sequencing the most valuable type-strain genomes for metagenomic binning, comparative biology and taxonomic classification.</title>
        <authorList>
            <person name="Goeker M."/>
        </authorList>
    </citation>
    <scope>NUCLEOTIDE SEQUENCE [LARGE SCALE GENOMIC DNA]</scope>
    <source>
        <strain evidence="3 4">DSM 24984</strain>
    </source>
</reference>
<evidence type="ECO:0000259" key="2">
    <source>
        <dbReference type="SMART" id="SM00966"/>
    </source>
</evidence>
<dbReference type="SMART" id="SM00966">
    <property type="entry name" value="SpoVT_AbrB"/>
    <property type="match status" value="1"/>
</dbReference>
<evidence type="ECO:0000313" key="3">
    <source>
        <dbReference type="EMBL" id="TCK62447.1"/>
    </source>
</evidence>
<dbReference type="NCBIfam" id="NF040493">
    <property type="entry name" value="TA_anti_VapB"/>
    <property type="match status" value="1"/>
</dbReference>
<dbReference type="AlphaFoldDB" id="A0A4R1KEA1"/>
<dbReference type="Pfam" id="PF04014">
    <property type="entry name" value="MazE_antitoxin"/>
    <property type="match status" value="1"/>
</dbReference>
<dbReference type="SUPFAM" id="SSF89447">
    <property type="entry name" value="AbrB/MazE/MraZ-like"/>
    <property type="match status" value="1"/>
</dbReference>
<dbReference type="InterPro" id="IPR047976">
    <property type="entry name" value="Anti_VapB2-like"/>
</dbReference>
<dbReference type="PANTHER" id="PTHR37550">
    <property type="entry name" value="ANTITOXIN VAPB1"/>
    <property type="match status" value="1"/>
</dbReference>
<dbReference type="OrthoDB" id="9810009at2"/>
<proteinExistence type="inferred from homology"/>
<comment type="caution">
    <text evidence="3">The sequence shown here is derived from an EMBL/GenBank/DDBJ whole genome shotgun (WGS) entry which is preliminary data.</text>
</comment>
<dbReference type="InterPro" id="IPR007159">
    <property type="entry name" value="SpoVT-AbrB_dom"/>
</dbReference>
<protein>
    <submittedName>
        <fullName evidence="3">Antitoxin VapB</fullName>
    </submittedName>
</protein>
<keyword evidence="4" id="KW-1185">Reference proteome</keyword>
<dbReference type="RefSeq" id="WP_132872511.1">
    <property type="nucleotide sequence ID" value="NZ_JAJUHT010000004.1"/>
</dbReference>
<accession>A0A4R1KEA1</accession>
<organism evidence="3 4">
    <name type="scientific">Seleniivibrio woodruffii</name>
    <dbReference type="NCBI Taxonomy" id="1078050"/>
    <lineage>
        <taxon>Bacteria</taxon>
        <taxon>Pseudomonadati</taxon>
        <taxon>Deferribacterota</taxon>
        <taxon>Deferribacteres</taxon>
        <taxon>Deferribacterales</taxon>
        <taxon>Geovibrionaceae</taxon>
        <taxon>Seleniivibrio</taxon>
    </lineage>
</organism>
<name>A0A4R1KEA1_9BACT</name>
<gene>
    <name evidence="3" type="ORF">C8D98_0973</name>
</gene>